<dbReference type="InterPro" id="IPR009057">
    <property type="entry name" value="Homeodomain-like_sf"/>
</dbReference>
<dbReference type="PANTHER" id="PTHR16466:SF6">
    <property type="entry name" value="TELOMERIC REPEAT-BINDING FACTOR 2-INTERACTING PROTEIN 1"/>
    <property type="match status" value="1"/>
</dbReference>
<comment type="subunit">
    <text evidence="8">Homodimer.</text>
</comment>
<dbReference type="Proteomes" id="UP000248961">
    <property type="component" value="Unassembled WGS sequence"/>
</dbReference>
<evidence type="ECO:0000259" key="12">
    <source>
        <dbReference type="Pfam" id="PF16589"/>
    </source>
</evidence>
<feature type="domain" description="TERF2-interacting telomeric protein 1 Myb" evidence="10">
    <location>
        <begin position="117"/>
        <end position="176"/>
    </location>
</feature>
<keyword evidence="5" id="KW-0010">Activator</keyword>
<evidence type="ECO:0000256" key="5">
    <source>
        <dbReference type="ARBA" id="ARBA00023159"/>
    </source>
</evidence>
<keyword evidence="6" id="KW-0804">Transcription</keyword>
<evidence type="ECO:0000256" key="3">
    <source>
        <dbReference type="ARBA" id="ARBA00022895"/>
    </source>
</evidence>
<evidence type="ECO:0000259" key="10">
    <source>
        <dbReference type="Pfam" id="PF08914"/>
    </source>
</evidence>
<dbReference type="Gene3D" id="1.10.10.2170">
    <property type="match status" value="1"/>
</dbReference>
<dbReference type="PANTHER" id="PTHR16466">
    <property type="entry name" value="TELOMERE REPEAT-BINDING FACTOR 2-INTERACTING PROTEIN 1"/>
    <property type="match status" value="1"/>
</dbReference>
<comment type="function">
    <text evidence="8">Involved in the regulation of telomere length, clustering and has a specific role in telomere position effect (TPE).</text>
</comment>
<dbReference type="Pfam" id="PF16589">
    <property type="entry name" value="BRCT_2"/>
    <property type="match status" value="1"/>
</dbReference>
<organism evidence="13 14">
    <name type="scientific">Aspergillus homomorphus (strain CBS 101889)</name>
    <dbReference type="NCBI Taxonomy" id="1450537"/>
    <lineage>
        <taxon>Eukaryota</taxon>
        <taxon>Fungi</taxon>
        <taxon>Dikarya</taxon>
        <taxon>Ascomycota</taxon>
        <taxon>Pezizomycotina</taxon>
        <taxon>Eurotiomycetes</taxon>
        <taxon>Eurotiomycetidae</taxon>
        <taxon>Eurotiales</taxon>
        <taxon>Aspergillaceae</taxon>
        <taxon>Aspergillus</taxon>
        <taxon>Aspergillus subgen. Circumdati</taxon>
    </lineage>
</organism>
<keyword evidence="2 8" id="KW-0158">Chromosome</keyword>
<dbReference type="Pfam" id="PF08914">
    <property type="entry name" value="Myb_Rap1"/>
    <property type="match status" value="1"/>
</dbReference>
<evidence type="ECO:0000256" key="6">
    <source>
        <dbReference type="ARBA" id="ARBA00023163"/>
    </source>
</evidence>
<gene>
    <name evidence="13" type="ORF">BO97DRAFT_336423</name>
</gene>
<dbReference type="CDD" id="cd11655">
    <property type="entry name" value="rap1_myb-like"/>
    <property type="match status" value="1"/>
</dbReference>
<feature type="compositionally biased region" description="Low complexity" evidence="9">
    <location>
        <begin position="295"/>
        <end position="305"/>
    </location>
</feature>
<protein>
    <recommendedName>
        <fullName evidence="8">DNA-binding protein RAP1</fullName>
    </recommendedName>
</protein>
<comment type="similarity">
    <text evidence="1 8">Belongs to the RAP1 family.</text>
</comment>
<dbReference type="OrthoDB" id="435460at2759"/>
<comment type="subcellular location">
    <subcellularLocation>
        <location evidence="8">Nucleus</location>
    </subcellularLocation>
    <subcellularLocation>
        <location evidence="8">Chromosome</location>
        <location evidence="8">Telomere</location>
    </subcellularLocation>
</comment>
<dbReference type="InterPro" id="IPR001357">
    <property type="entry name" value="BRCT_dom"/>
</dbReference>
<evidence type="ECO:0000256" key="1">
    <source>
        <dbReference type="ARBA" id="ARBA00010467"/>
    </source>
</evidence>
<feature type="compositionally biased region" description="Acidic residues" evidence="9">
    <location>
        <begin position="309"/>
        <end position="323"/>
    </location>
</feature>
<accession>A0A395I8Q2</accession>
<name>A0A395I8Q2_ASPHC</name>
<evidence type="ECO:0000259" key="11">
    <source>
        <dbReference type="Pfam" id="PF11626"/>
    </source>
</evidence>
<dbReference type="GO" id="GO:0031848">
    <property type="term" value="P:protection from non-homologous end joining at telomere"/>
    <property type="evidence" value="ECO:0007669"/>
    <property type="project" value="TreeGrafter"/>
</dbReference>
<feature type="compositionally biased region" description="Polar residues" evidence="9">
    <location>
        <begin position="183"/>
        <end position="211"/>
    </location>
</feature>
<dbReference type="InterPro" id="IPR039595">
    <property type="entry name" value="TE2IP/Rap1"/>
</dbReference>
<feature type="region of interest" description="Disordered" evidence="9">
    <location>
        <begin position="169"/>
        <end position="323"/>
    </location>
</feature>
<keyword evidence="3 8" id="KW-0779">Telomere</keyword>
<dbReference type="STRING" id="1450537.A0A395I8Q2"/>
<feature type="domain" description="BRCT" evidence="12">
    <location>
        <begin position="19"/>
        <end position="94"/>
    </location>
</feature>
<keyword evidence="7 8" id="KW-0539">Nucleus</keyword>
<dbReference type="Pfam" id="PF11626">
    <property type="entry name" value="Rap1_C"/>
    <property type="match status" value="1"/>
</dbReference>
<evidence type="ECO:0000256" key="8">
    <source>
        <dbReference type="RuleBase" id="RU367107"/>
    </source>
</evidence>
<dbReference type="VEuPathDB" id="FungiDB:BO97DRAFT_336423"/>
<dbReference type="GO" id="GO:0070187">
    <property type="term" value="C:shelterin complex"/>
    <property type="evidence" value="ECO:0007669"/>
    <property type="project" value="TreeGrafter"/>
</dbReference>
<reference evidence="13 14" key="1">
    <citation type="submission" date="2018-02" db="EMBL/GenBank/DDBJ databases">
        <title>The genomes of Aspergillus section Nigri reveals drivers in fungal speciation.</title>
        <authorList>
            <consortium name="DOE Joint Genome Institute"/>
            <person name="Vesth T.C."/>
            <person name="Nybo J."/>
            <person name="Theobald S."/>
            <person name="Brandl J."/>
            <person name="Frisvad J.C."/>
            <person name="Nielsen K.F."/>
            <person name="Lyhne E.K."/>
            <person name="Kogle M.E."/>
            <person name="Kuo A."/>
            <person name="Riley R."/>
            <person name="Clum A."/>
            <person name="Nolan M."/>
            <person name="Lipzen A."/>
            <person name="Salamov A."/>
            <person name="Henrissat B."/>
            <person name="Wiebenga A."/>
            <person name="De vries R.P."/>
            <person name="Grigoriev I.V."/>
            <person name="Mortensen U.H."/>
            <person name="Andersen M.R."/>
            <person name="Baker S.E."/>
        </authorList>
    </citation>
    <scope>NUCLEOTIDE SEQUENCE [LARGE SCALE GENOMIC DNA]</scope>
    <source>
        <strain evidence="13 14">CBS 101889</strain>
    </source>
</reference>
<dbReference type="RefSeq" id="XP_025555530.1">
    <property type="nucleotide sequence ID" value="XM_025691457.1"/>
</dbReference>
<dbReference type="CDD" id="cd11653">
    <property type="entry name" value="rap1_RCT"/>
    <property type="match status" value="1"/>
</dbReference>
<keyword evidence="14" id="KW-1185">Reference proteome</keyword>
<dbReference type="InterPro" id="IPR015010">
    <property type="entry name" value="TERF2IP_Myb"/>
</dbReference>
<dbReference type="SUPFAM" id="SSF46689">
    <property type="entry name" value="Homeodomain-like"/>
    <property type="match status" value="1"/>
</dbReference>
<sequence length="426" mass="47765">MAETHTVASHGGASVAGGTLFRGKHFWLSQNVPQRNRFKELIERYGGSIRLFEKDADIKLVDHKRRNLPADTYSFRFVEDSIRQGRMQSLEAYRAGPSEARPVGASYIPTRSHKVPYTIADDQLLWDWVQKYERDPDASISGNKIYQELAAKNPRHTFQSYRDRYLKRLRGRPRPGGMPKGPTQQETVSQEAAPAQSTSPITQPRPQTRLSQKPEEAPSSSKPADRKRKRTSDSSTQSEETDETHRPASKRMAAEHVPEGQEGTDVSPQNKGKEPVRPQQPLNSTISQIPPEIDSLFLELPFLPSSPEPEPEPEPQTDLPEQDIDTWINGRLRAGKATEEQIIEALRCTSMDPHLADKVLEFLTAGKGIPDDMPGVWTPGDDKCVEGTETRGVQRVLEKHGAEAFDARWEYLSMARAAGLETEAVE</sequence>
<dbReference type="GO" id="GO:0010833">
    <property type="term" value="P:telomere maintenance via telomere lengthening"/>
    <property type="evidence" value="ECO:0007669"/>
    <property type="project" value="UniProtKB-UniRule"/>
</dbReference>
<evidence type="ECO:0000256" key="7">
    <source>
        <dbReference type="ARBA" id="ARBA00023242"/>
    </source>
</evidence>
<dbReference type="EMBL" id="KZ824269">
    <property type="protein sequence ID" value="RAL16376.1"/>
    <property type="molecule type" value="Genomic_DNA"/>
</dbReference>
<feature type="domain" description="TRF2-interacting telomeric protein/Rap1 C-terminal" evidence="11">
    <location>
        <begin position="338"/>
        <end position="412"/>
    </location>
</feature>
<evidence type="ECO:0000313" key="13">
    <source>
        <dbReference type="EMBL" id="RAL16376.1"/>
    </source>
</evidence>
<dbReference type="AlphaFoldDB" id="A0A395I8Q2"/>
<evidence type="ECO:0000256" key="4">
    <source>
        <dbReference type="ARBA" id="ARBA00023015"/>
    </source>
</evidence>
<dbReference type="GeneID" id="37195746"/>
<dbReference type="Gene3D" id="1.10.10.60">
    <property type="entry name" value="Homeodomain-like"/>
    <property type="match status" value="1"/>
</dbReference>
<dbReference type="InterPro" id="IPR038104">
    <property type="entry name" value="Rap1_C_sf"/>
</dbReference>
<proteinExistence type="inferred from homology"/>
<keyword evidence="4" id="KW-0805">Transcription regulation</keyword>
<dbReference type="InterPro" id="IPR021661">
    <property type="entry name" value="Rap1_C"/>
</dbReference>
<evidence type="ECO:0000313" key="14">
    <source>
        <dbReference type="Proteomes" id="UP000248961"/>
    </source>
</evidence>
<evidence type="ECO:0000256" key="9">
    <source>
        <dbReference type="SAM" id="MobiDB-lite"/>
    </source>
</evidence>
<evidence type="ECO:0000256" key="2">
    <source>
        <dbReference type="ARBA" id="ARBA00022454"/>
    </source>
</evidence>
<dbReference type="GO" id="GO:0042162">
    <property type="term" value="F:telomeric DNA binding"/>
    <property type="evidence" value="ECO:0007669"/>
    <property type="project" value="TreeGrafter"/>
</dbReference>